<dbReference type="RefSeq" id="WP_020913860.1">
    <property type="nucleotide sequence ID" value="NC_011566.1"/>
</dbReference>
<dbReference type="Pfam" id="PF07676">
    <property type="entry name" value="PD40"/>
    <property type="match status" value="2"/>
</dbReference>
<dbReference type="InterPro" id="IPR036388">
    <property type="entry name" value="WH-like_DNA-bd_sf"/>
</dbReference>
<evidence type="ECO:0000259" key="4">
    <source>
        <dbReference type="PROSITE" id="PS51755"/>
    </source>
</evidence>
<dbReference type="GO" id="GO:0000160">
    <property type="term" value="P:phosphorelay signal transduction system"/>
    <property type="evidence" value="ECO:0007669"/>
    <property type="project" value="InterPro"/>
</dbReference>
<dbReference type="GO" id="GO:0006355">
    <property type="term" value="P:regulation of DNA-templated transcription"/>
    <property type="evidence" value="ECO:0007669"/>
    <property type="project" value="InterPro"/>
</dbReference>
<dbReference type="SMART" id="SM00862">
    <property type="entry name" value="Trans_reg_C"/>
    <property type="match status" value="1"/>
</dbReference>
<dbReference type="eggNOG" id="COG0823">
    <property type="taxonomic scope" value="Bacteria"/>
</dbReference>
<evidence type="ECO:0000256" key="2">
    <source>
        <dbReference type="ARBA" id="ARBA00023125"/>
    </source>
</evidence>
<evidence type="ECO:0000256" key="3">
    <source>
        <dbReference type="PROSITE-ProRule" id="PRU01091"/>
    </source>
</evidence>
<dbReference type="PANTHER" id="PTHR36842">
    <property type="entry name" value="PROTEIN TOLB HOMOLOG"/>
    <property type="match status" value="1"/>
</dbReference>
<feature type="DNA-binding region" description="OmpR/PhoB-type" evidence="3">
    <location>
        <begin position="5"/>
        <end position="109"/>
    </location>
</feature>
<comment type="similarity">
    <text evidence="1">Belongs to the TolB family.</text>
</comment>
<dbReference type="InterPro" id="IPR011659">
    <property type="entry name" value="WD40"/>
</dbReference>
<organism evidence="5 6">
    <name type="scientific">Shewanella piezotolerans (strain WP3 / JCM 13877)</name>
    <dbReference type="NCBI Taxonomy" id="225849"/>
    <lineage>
        <taxon>Bacteria</taxon>
        <taxon>Pseudomonadati</taxon>
        <taxon>Pseudomonadota</taxon>
        <taxon>Gammaproteobacteria</taxon>
        <taxon>Alteromonadales</taxon>
        <taxon>Shewanellaceae</taxon>
        <taxon>Shewanella</taxon>
    </lineage>
</organism>
<dbReference type="PANTHER" id="PTHR36842:SF1">
    <property type="entry name" value="PROTEIN TOLB"/>
    <property type="match status" value="1"/>
</dbReference>
<proteinExistence type="inferred from homology"/>
<dbReference type="GO" id="GO:0003677">
    <property type="term" value="F:DNA binding"/>
    <property type="evidence" value="ECO:0007669"/>
    <property type="project" value="UniProtKB-UniRule"/>
</dbReference>
<protein>
    <submittedName>
        <fullName evidence="5">Transcriptional regulatory protein</fullName>
    </submittedName>
</protein>
<evidence type="ECO:0000256" key="1">
    <source>
        <dbReference type="ARBA" id="ARBA00009820"/>
    </source>
</evidence>
<reference evidence="5 6" key="1">
    <citation type="journal article" date="2008" name="PLoS ONE">
        <title>Environmental adaptation: genomic analysis of the piezotolerant and psychrotolerant deep-sea iron reducing bacterium Shewanella piezotolerans WP3.</title>
        <authorList>
            <person name="Wang F."/>
            <person name="Wang J."/>
            <person name="Jian H."/>
            <person name="Zhang B."/>
            <person name="Li S."/>
            <person name="Wang F."/>
            <person name="Zeng X."/>
            <person name="Gao L."/>
            <person name="Bartlett D.H."/>
            <person name="Yu J."/>
            <person name="Hu S."/>
            <person name="Xiao X."/>
        </authorList>
    </citation>
    <scope>NUCLEOTIDE SEQUENCE [LARGE SCALE GENOMIC DNA]</scope>
    <source>
        <strain evidence="6">WP3 / JCM 13877</strain>
    </source>
</reference>
<gene>
    <name evidence="5" type="ordered locus">swp_3840</name>
</gene>
<dbReference type="Pfam" id="PF00486">
    <property type="entry name" value="Trans_reg_C"/>
    <property type="match status" value="1"/>
</dbReference>
<dbReference type="Proteomes" id="UP000000753">
    <property type="component" value="Chromosome"/>
</dbReference>
<dbReference type="OrthoDB" id="9782895at2"/>
<dbReference type="SUPFAM" id="SSF82171">
    <property type="entry name" value="DPP6 N-terminal domain-like"/>
    <property type="match status" value="1"/>
</dbReference>
<keyword evidence="2 3" id="KW-0238">DNA-binding</keyword>
<dbReference type="EMBL" id="CP000472">
    <property type="protein sequence ID" value="ACJ30518.1"/>
    <property type="molecule type" value="Genomic_DNA"/>
</dbReference>
<dbReference type="KEGG" id="swp:swp_3840"/>
<dbReference type="eggNOG" id="COG3710">
    <property type="taxonomic scope" value="Bacteria"/>
</dbReference>
<feature type="domain" description="OmpR/PhoB-type" evidence="4">
    <location>
        <begin position="5"/>
        <end position="109"/>
    </location>
</feature>
<sequence length="711" mass="80176">MVKLGIKFELGRCIVDPSDHSLRFLSSLESAEACTTLQPKFIEVLAYLASRFPDVVSREEIIEHIWDGNAYVGSKALTNAIWHLRQQLSPISDEPIIETVRKSGYRLLIEPQYSSADLVDDVDVLQQLQSRAESLTIALKRSWITVAAVSVISLITLAYHLYHDQIKMMEPQVSRLSWGGEAERFPAVSPDGQWLVYGSRNNGQSYSLYLKDLSDFNSSPKRLTSNASREARAVWSSDGTALYFPSTDKRTGDCFIKQFTIATANTVDLSRCNSYMSALDLAPNDTELAYIGFDLDTSTGGLYTVNLQETEAPPRRLSCLVDCNYRDRDLAYSTDGKWLAIARRFGNISEDIFIRNRATGEELRLTEGLEDIRGLSWHQDNKRLVFSTETSGVRNGFIIDISTKQSKALNIAGFSYPSFLANSNALVFERHKKEYQIVYLATDAAVASAPFPMLQSGFSFRNPDYSEQTKRIVYVSNLTGANELWTADINGENRRQLTRLNQRVAYPKWSHDGKNIAFLAPDAKGEGNVIHILNLASQSLSILTSPYIDHGRLNWSHDDSAIFTSTDDGLTQFFLSEHQVKVISDVDIRLAQATNDGRLLFTRDDKNGLWEMELDKPDKLTKIISSSVFREKHNWTVVDNGLFFKANGAGFQQINYWNFSEKALKPIIRLPSSSLSSFGSMSYSIAEQQLLMTLSKYSERDVMMLEHKLLR</sequence>
<evidence type="ECO:0000313" key="5">
    <source>
        <dbReference type="EMBL" id="ACJ30518.1"/>
    </source>
</evidence>
<dbReference type="AlphaFoldDB" id="B8CQQ2"/>
<dbReference type="SUPFAM" id="SSF46894">
    <property type="entry name" value="C-terminal effector domain of the bipartite response regulators"/>
    <property type="match status" value="1"/>
</dbReference>
<dbReference type="HOGENOM" id="CLU_020533_0_0_6"/>
<evidence type="ECO:0000313" key="6">
    <source>
        <dbReference type="Proteomes" id="UP000000753"/>
    </source>
</evidence>
<dbReference type="Gene3D" id="2.120.10.30">
    <property type="entry name" value="TolB, C-terminal domain"/>
    <property type="match status" value="3"/>
</dbReference>
<dbReference type="CDD" id="cd00383">
    <property type="entry name" value="trans_reg_C"/>
    <property type="match status" value="1"/>
</dbReference>
<dbReference type="InterPro" id="IPR016032">
    <property type="entry name" value="Sig_transdc_resp-reg_C-effctor"/>
</dbReference>
<name>B8CQQ2_SHEPW</name>
<dbReference type="InterPro" id="IPR001867">
    <property type="entry name" value="OmpR/PhoB-type_DNA-bd"/>
</dbReference>
<accession>B8CQQ2</accession>
<keyword evidence="6" id="KW-1185">Reference proteome</keyword>
<dbReference type="SUPFAM" id="SSF69304">
    <property type="entry name" value="Tricorn protease N-terminal domain"/>
    <property type="match status" value="1"/>
</dbReference>
<dbReference type="InterPro" id="IPR011042">
    <property type="entry name" value="6-blade_b-propeller_TolB-like"/>
</dbReference>
<dbReference type="PROSITE" id="PS51755">
    <property type="entry name" value="OMPR_PHOB"/>
    <property type="match status" value="1"/>
</dbReference>
<dbReference type="Gene3D" id="1.10.10.10">
    <property type="entry name" value="Winged helix-like DNA-binding domain superfamily/Winged helix DNA-binding domain"/>
    <property type="match status" value="1"/>
</dbReference>
<dbReference type="STRING" id="225849.swp_3840"/>